<dbReference type="Proteomes" id="UP001371456">
    <property type="component" value="Unassembled WGS sequence"/>
</dbReference>
<protein>
    <submittedName>
        <fullName evidence="1">Uncharacterized protein</fullName>
    </submittedName>
</protein>
<accession>A0AAN8SY57</accession>
<sequence length="9" mass="982">MPRLHGSNA</sequence>
<dbReference type="EMBL" id="JBANQN010000011">
    <property type="protein sequence ID" value="KAK6776104.1"/>
    <property type="molecule type" value="Genomic_DNA"/>
</dbReference>
<comment type="caution">
    <text evidence="1">The sequence shown here is derived from an EMBL/GenBank/DDBJ whole genome shotgun (WGS) entry which is preliminary data.</text>
</comment>
<organism evidence="1 2">
    <name type="scientific">Solanum bulbocastanum</name>
    <name type="common">Wild potato</name>
    <dbReference type="NCBI Taxonomy" id="147425"/>
    <lineage>
        <taxon>Eukaryota</taxon>
        <taxon>Viridiplantae</taxon>
        <taxon>Streptophyta</taxon>
        <taxon>Embryophyta</taxon>
        <taxon>Tracheophyta</taxon>
        <taxon>Spermatophyta</taxon>
        <taxon>Magnoliopsida</taxon>
        <taxon>eudicotyledons</taxon>
        <taxon>Gunneridae</taxon>
        <taxon>Pentapetalae</taxon>
        <taxon>asterids</taxon>
        <taxon>lamiids</taxon>
        <taxon>Solanales</taxon>
        <taxon>Solanaceae</taxon>
        <taxon>Solanoideae</taxon>
        <taxon>Solaneae</taxon>
        <taxon>Solanum</taxon>
    </lineage>
</organism>
<evidence type="ECO:0000313" key="2">
    <source>
        <dbReference type="Proteomes" id="UP001371456"/>
    </source>
</evidence>
<reference evidence="1 2" key="1">
    <citation type="submission" date="2024-02" db="EMBL/GenBank/DDBJ databases">
        <title>de novo genome assembly of Solanum bulbocastanum strain 11H21.</title>
        <authorList>
            <person name="Hosaka A.J."/>
        </authorList>
    </citation>
    <scope>NUCLEOTIDE SEQUENCE [LARGE SCALE GENOMIC DNA]</scope>
    <source>
        <tissue evidence="1">Young leaves</tissue>
    </source>
</reference>
<evidence type="ECO:0000313" key="1">
    <source>
        <dbReference type="EMBL" id="KAK6776104.1"/>
    </source>
</evidence>
<gene>
    <name evidence="1" type="ORF">RDI58_027105</name>
</gene>
<keyword evidence="2" id="KW-1185">Reference proteome</keyword>
<proteinExistence type="predicted"/>
<name>A0AAN8SY57_SOLBU</name>